<protein>
    <recommendedName>
        <fullName evidence="3">Translesion DNA synthesis-associated protein ImuA</fullName>
    </recommendedName>
</protein>
<dbReference type="Gene3D" id="3.40.50.300">
    <property type="entry name" value="P-loop containing nucleotide triphosphate hydrolases"/>
    <property type="match status" value="1"/>
</dbReference>
<dbReference type="InterPro" id="IPR017166">
    <property type="entry name" value="UCP037290"/>
</dbReference>
<dbReference type="GO" id="GO:0009432">
    <property type="term" value="P:SOS response"/>
    <property type="evidence" value="ECO:0007669"/>
    <property type="project" value="InterPro"/>
</dbReference>
<dbReference type="InterPro" id="IPR027417">
    <property type="entry name" value="P-loop_NTPase"/>
</dbReference>
<organism evidence="1 2">
    <name type="scientific">Hahella chejuensis (strain KCTC 2396)</name>
    <dbReference type="NCBI Taxonomy" id="349521"/>
    <lineage>
        <taxon>Bacteria</taxon>
        <taxon>Pseudomonadati</taxon>
        <taxon>Pseudomonadota</taxon>
        <taxon>Gammaproteobacteria</taxon>
        <taxon>Oceanospirillales</taxon>
        <taxon>Hahellaceae</taxon>
        <taxon>Hahella</taxon>
    </lineage>
</organism>
<proteinExistence type="predicted"/>
<evidence type="ECO:0000313" key="2">
    <source>
        <dbReference type="Proteomes" id="UP000000238"/>
    </source>
</evidence>
<dbReference type="InterPro" id="IPR004596">
    <property type="entry name" value="Cell_div_suppressor_SulA"/>
</dbReference>
<reference evidence="1 2" key="1">
    <citation type="journal article" date="2005" name="Nucleic Acids Res.">
        <title>Genomic blueprint of Hahella chejuensis, a marine microbe producing an algicidal agent.</title>
        <authorList>
            <person name="Jeong H."/>
            <person name="Yim J.H."/>
            <person name="Lee C."/>
            <person name="Choi S.-H."/>
            <person name="Park Y.K."/>
            <person name="Yoon S.H."/>
            <person name="Hur C.-G."/>
            <person name="Kang H.-Y."/>
            <person name="Kim D."/>
            <person name="Lee H.H."/>
            <person name="Park K.H."/>
            <person name="Park S.-H."/>
            <person name="Park H.-S."/>
            <person name="Lee H.K."/>
            <person name="Oh T.K."/>
            <person name="Kim J.F."/>
        </authorList>
    </citation>
    <scope>NUCLEOTIDE SEQUENCE [LARGE SCALE GENOMIC DNA]</scope>
    <source>
        <strain evidence="1 2">KCTC 2396</strain>
    </source>
</reference>
<keyword evidence="2" id="KW-1185">Reference proteome</keyword>
<dbReference type="GO" id="GO:0051782">
    <property type="term" value="P:negative regulation of cell division"/>
    <property type="evidence" value="ECO:0007669"/>
    <property type="project" value="InterPro"/>
</dbReference>
<sequence>MLEQAINRGQVWRGKHFSSVPIKGLDTGFPSLNQALADGGWPADGVTEIEYRSLGMGEVSLLFPALAPLSHQDQWILWVAPPYPLYAPALINGGLSLYNNLIIQPQSRRDLLWSIEESLKSSSSSAVLAWPESMRPEHVRRLQIIATQQQKPCFLFQDRQYANSPSSLRACLKMLPQGGLCVEIQKQRRGWAAAKVAINPPHPLSFLIRPPFPSAAESDAHRKIVR</sequence>
<dbReference type="HOGENOM" id="CLU_064653_3_0_6"/>
<dbReference type="Proteomes" id="UP000000238">
    <property type="component" value="Chromosome"/>
</dbReference>
<gene>
    <name evidence="1" type="ordered locus">HCH_02202</name>
</gene>
<dbReference type="Pfam" id="PF03846">
    <property type="entry name" value="SulA"/>
    <property type="match status" value="1"/>
</dbReference>
<dbReference type="eggNOG" id="COG4544">
    <property type="taxonomic scope" value="Bacteria"/>
</dbReference>
<dbReference type="KEGG" id="hch:HCH_02202"/>
<dbReference type="SUPFAM" id="SSF52540">
    <property type="entry name" value="P-loop containing nucleoside triphosphate hydrolases"/>
    <property type="match status" value="1"/>
</dbReference>
<dbReference type="NCBIfam" id="NF033429">
    <property type="entry name" value="ImuA_translesion"/>
    <property type="match status" value="1"/>
</dbReference>
<dbReference type="EMBL" id="CP000155">
    <property type="protein sequence ID" value="ABC29030.1"/>
    <property type="molecule type" value="Genomic_DNA"/>
</dbReference>
<accession>Q2SJZ4</accession>
<evidence type="ECO:0008006" key="3">
    <source>
        <dbReference type="Google" id="ProtNLM"/>
    </source>
</evidence>
<dbReference type="InterPro" id="IPR047610">
    <property type="entry name" value="ImuA_translesion"/>
</dbReference>
<evidence type="ECO:0000313" key="1">
    <source>
        <dbReference type="EMBL" id="ABC29030.1"/>
    </source>
</evidence>
<dbReference type="PIRSF" id="PIRSF037290">
    <property type="entry name" value="UCP037290"/>
    <property type="match status" value="1"/>
</dbReference>
<dbReference type="AlphaFoldDB" id="Q2SJZ4"/>
<dbReference type="STRING" id="349521.HCH_02202"/>
<name>Q2SJZ4_HAHCH</name>